<name>A0A0F9XPJ8_9ZZZZ</name>
<protein>
    <submittedName>
        <fullName evidence="1">Uncharacterized protein</fullName>
    </submittedName>
</protein>
<accession>A0A0F9XPJ8</accession>
<evidence type="ECO:0000313" key="1">
    <source>
        <dbReference type="EMBL" id="KKO01352.1"/>
    </source>
</evidence>
<organism evidence="1">
    <name type="scientific">marine sediment metagenome</name>
    <dbReference type="NCBI Taxonomy" id="412755"/>
    <lineage>
        <taxon>unclassified sequences</taxon>
        <taxon>metagenomes</taxon>
        <taxon>ecological metagenomes</taxon>
    </lineage>
</organism>
<gene>
    <name evidence="1" type="ORF">LCGC14_0119400</name>
</gene>
<dbReference type="EMBL" id="LAZR01000036">
    <property type="protein sequence ID" value="KKO01352.1"/>
    <property type="molecule type" value="Genomic_DNA"/>
</dbReference>
<dbReference type="AlphaFoldDB" id="A0A0F9XPJ8"/>
<proteinExistence type="predicted"/>
<sequence length="169" mass="19655">MEKAKFRSKTTYHNYLRDLNDWGYLNYFPSFHPARGSKVNMSIFGTTSGTSSGTPAYQKMANSVPEPGHNLIPSYKHKTKENLNKLARPKNGRAVLIFFRENNWQETEGRKFYAYYESKNWKLRGGLNIKNWKAQAKKFVEKGIESKQELTTPISGYLSNMRKNYNEPL</sequence>
<reference evidence="1" key="1">
    <citation type="journal article" date="2015" name="Nature">
        <title>Complex archaea that bridge the gap between prokaryotes and eukaryotes.</title>
        <authorList>
            <person name="Spang A."/>
            <person name="Saw J.H."/>
            <person name="Jorgensen S.L."/>
            <person name="Zaremba-Niedzwiedzka K."/>
            <person name="Martijn J."/>
            <person name="Lind A.E."/>
            <person name="van Eijk R."/>
            <person name="Schleper C."/>
            <person name="Guy L."/>
            <person name="Ettema T.J."/>
        </authorList>
    </citation>
    <scope>NUCLEOTIDE SEQUENCE</scope>
</reference>
<comment type="caution">
    <text evidence="1">The sequence shown here is derived from an EMBL/GenBank/DDBJ whole genome shotgun (WGS) entry which is preliminary data.</text>
</comment>